<proteinExistence type="predicted"/>
<dbReference type="AlphaFoldDB" id="A0AAX4K0Q5"/>
<feature type="region of interest" description="Disordered" evidence="1">
    <location>
        <begin position="1"/>
        <end position="33"/>
    </location>
</feature>
<dbReference type="RefSeq" id="XP_066077255.1">
    <property type="nucleotide sequence ID" value="XM_066221158.1"/>
</dbReference>
<evidence type="ECO:0000313" key="3">
    <source>
        <dbReference type="Proteomes" id="UP001355207"/>
    </source>
</evidence>
<dbReference type="Proteomes" id="UP001355207">
    <property type="component" value="Chromosome 7"/>
</dbReference>
<name>A0AAX4K0Q5_9TREE</name>
<evidence type="ECO:0008006" key="4">
    <source>
        <dbReference type="Google" id="ProtNLM"/>
    </source>
</evidence>
<protein>
    <recommendedName>
        <fullName evidence="4">Mediator complex subunit 1</fullName>
    </recommendedName>
</protein>
<sequence>MSEAGPSIPPPNPASTLMPSSTTSNITSPNSIPASTTTLIESIQSLLSSHSSRNLSLTHLHPYSPSSSVTIASNYNSTLKGKGKSNENHIVSDLNRIKQLRDNIGRLKNVLNSGSSNNEEEGKLIRGLKEVSNHQISLLSQSQSINRPINPCFSMDNSSFPSKLLLLTPVKLLENISQELGLQCFIEDSQFGLLKSSLAIAGKNFVIDVDLEIDTLLEGEGEGEDDVDMNHNNHIIPNQGSNSSSFNIIDENTRGKTKLTKITINHVKSNGETAKSIYIENVLKQLIESYLDIYNDNVNNQDKIWEKQKRLDQLILGLGELKVLDDYSTSNSGDSTVHTKDGFEEIELLSKELEKLLEASSQCKIYFTKSKSIFPTFHLLPLSSTTSSYPPPINPYNPVIKIRPATLGESIPSPFNHLQGTIDGDVNMEDTKVTPTLNWLDNWIIEVEPDLQDGIDGLTVRRNWLNPQKVESDNQNGIKVENLLYRPLPPPPIPSTSQQAQLFPYTSTFSHSIAFSSSASSDKSIGQRWSMVQPGPNAFVIRRIGIPRNTEDLSRLLDLLRDQIILNKLFKSIFVHLNMLPDLPLGIDAEEDDEEEDGDIDDLLSGDQKSIPINLQLTQYSININFPLIRKENGNLDDVRLVIKSTRNENDGYVGIQIQINEEEFEDFTSEIKDKMNLVDIVDTVTTTIR</sequence>
<evidence type="ECO:0000313" key="2">
    <source>
        <dbReference type="EMBL" id="WWC90492.1"/>
    </source>
</evidence>
<feature type="compositionally biased region" description="Low complexity" evidence="1">
    <location>
        <begin position="19"/>
        <end position="33"/>
    </location>
</feature>
<organism evidence="2 3">
    <name type="scientific">Kwoniella dendrophila CBS 6074</name>
    <dbReference type="NCBI Taxonomy" id="1295534"/>
    <lineage>
        <taxon>Eukaryota</taxon>
        <taxon>Fungi</taxon>
        <taxon>Dikarya</taxon>
        <taxon>Basidiomycota</taxon>
        <taxon>Agaricomycotina</taxon>
        <taxon>Tremellomycetes</taxon>
        <taxon>Tremellales</taxon>
        <taxon>Cryptococcaceae</taxon>
        <taxon>Kwoniella</taxon>
    </lineage>
</organism>
<keyword evidence="3" id="KW-1185">Reference proteome</keyword>
<reference evidence="2 3" key="1">
    <citation type="submission" date="2024-01" db="EMBL/GenBank/DDBJ databases">
        <title>Comparative genomics of Cryptococcus and Kwoniella reveals pathogenesis evolution and contrasting modes of karyotype evolution via chromosome fusion or intercentromeric recombination.</title>
        <authorList>
            <person name="Coelho M.A."/>
            <person name="David-Palma M."/>
            <person name="Shea T."/>
            <person name="Bowers K."/>
            <person name="McGinley-Smith S."/>
            <person name="Mohammad A.W."/>
            <person name="Gnirke A."/>
            <person name="Yurkov A.M."/>
            <person name="Nowrousian M."/>
            <person name="Sun S."/>
            <person name="Cuomo C.A."/>
            <person name="Heitman J."/>
        </authorList>
    </citation>
    <scope>NUCLEOTIDE SEQUENCE [LARGE SCALE GENOMIC DNA]</scope>
    <source>
        <strain evidence="2 3">CBS 6074</strain>
    </source>
</reference>
<accession>A0AAX4K0Q5</accession>
<dbReference type="EMBL" id="CP144104">
    <property type="protein sequence ID" value="WWC90492.1"/>
    <property type="molecule type" value="Genomic_DNA"/>
</dbReference>
<evidence type="ECO:0000256" key="1">
    <source>
        <dbReference type="SAM" id="MobiDB-lite"/>
    </source>
</evidence>
<gene>
    <name evidence="2" type="ORF">L201_005428</name>
</gene>
<dbReference type="GeneID" id="91096098"/>